<evidence type="ECO:0000256" key="2">
    <source>
        <dbReference type="ARBA" id="ARBA00023158"/>
    </source>
</evidence>
<organism evidence="8">
    <name type="scientific">Hypericum perforatum</name>
    <name type="common">St. John's wort</name>
    <dbReference type="NCBI Taxonomy" id="65561"/>
    <lineage>
        <taxon>Eukaryota</taxon>
        <taxon>Viridiplantae</taxon>
        <taxon>Streptophyta</taxon>
        <taxon>Embryophyta</taxon>
        <taxon>Tracheophyta</taxon>
        <taxon>Spermatophyta</taxon>
        <taxon>Magnoliopsida</taxon>
        <taxon>eudicotyledons</taxon>
        <taxon>Gunneridae</taxon>
        <taxon>Pentapetalae</taxon>
        <taxon>rosids</taxon>
        <taxon>fabids</taxon>
        <taxon>Malpighiales</taxon>
        <taxon>Hypericaceae</taxon>
        <taxon>Hypericeae</taxon>
        <taxon>Hypericum</taxon>
    </lineage>
</organism>
<dbReference type="InterPro" id="IPR005381">
    <property type="entry name" value="Znf-XS_domain"/>
</dbReference>
<feature type="domain" description="Zinc finger-XS" evidence="7">
    <location>
        <begin position="43"/>
        <end position="85"/>
    </location>
</feature>
<protein>
    <submittedName>
        <fullName evidence="8">Involved in de novo 2-like A</fullName>
    </submittedName>
</protein>
<dbReference type="InterPro" id="IPR045177">
    <property type="entry name" value="FDM1-5/IDN2"/>
</dbReference>
<dbReference type="AlphaFoldDB" id="A0A4Y5U3A1"/>
<dbReference type="Pfam" id="PF03468">
    <property type="entry name" value="XS"/>
    <property type="match status" value="1"/>
</dbReference>
<dbReference type="CDD" id="cd12266">
    <property type="entry name" value="RRM_like_XS"/>
    <property type="match status" value="1"/>
</dbReference>
<evidence type="ECO:0000259" key="5">
    <source>
        <dbReference type="Pfam" id="PF03468"/>
    </source>
</evidence>
<name>A0A4Y5U3A1_HYPPE</name>
<reference evidence="8" key="1">
    <citation type="journal article" date="2019" name="Front. Plant Sci.">
        <title>Ovule Gene Expression Analysis in Sexual and Aposporous Apomictic Hypericum perforatum L. (Hypericaceae) Accessions.</title>
        <authorList>
            <person name="Galla G."/>
            <person name="Basso A."/>
            <person name="Grisan S."/>
            <person name="Bellucci M."/>
            <person name="Pupilli F."/>
            <person name="Barcaccia G."/>
        </authorList>
    </citation>
    <scope>NUCLEOTIDE SEQUENCE</scope>
</reference>
<keyword evidence="1 3" id="KW-0175">Coiled coil</keyword>
<evidence type="ECO:0000256" key="1">
    <source>
        <dbReference type="ARBA" id="ARBA00023054"/>
    </source>
</evidence>
<feature type="coiled-coil region" evidence="3">
    <location>
        <begin position="409"/>
        <end position="470"/>
    </location>
</feature>
<feature type="region of interest" description="Disordered" evidence="4">
    <location>
        <begin position="102"/>
        <end position="134"/>
    </location>
</feature>
<dbReference type="Pfam" id="PF03470">
    <property type="entry name" value="zf-XS"/>
    <property type="match status" value="2"/>
</dbReference>
<dbReference type="PANTHER" id="PTHR21596">
    <property type="entry name" value="RIBONUCLEASE P SUBUNIT P38"/>
    <property type="match status" value="1"/>
</dbReference>
<keyword evidence="2" id="KW-0943">RNA-mediated gene silencing</keyword>
<feature type="coiled-coil region" evidence="3">
    <location>
        <begin position="497"/>
        <end position="616"/>
    </location>
</feature>
<dbReference type="EMBL" id="MK883490">
    <property type="protein sequence ID" value="QDC18035.1"/>
    <property type="molecule type" value="Genomic_DNA"/>
</dbReference>
<dbReference type="InterPro" id="IPR005379">
    <property type="entry name" value="FDM1-5/IDN2_XH"/>
</dbReference>
<feature type="domain" description="Factor of DNA methylation 1-5/IDN2" evidence="6">
    <location>
        <begin position="622"/>
        <end position="749"/>
    </location>
</feature>
<feature type="region of interest" description="Disordered" evidence="4">
    <location>
        <begin position="1"/>
        <end position="26"/>
    </location>
</feature>
<evidence type="ECO:0000313" key="8">
    <source>
        <dbReference type="EMBL" id="QDC18035.1"/>
    </source>
</evidence>
<proteinExistence type="predicted"/>
<dbReference type="Gene3D" id="3.30.70.2890">
    <property type="entry name" value="XS domain"/>
    <property type="match status" value="1"/>
</dbReference>
<feature type="compositionally biased region" description="Polar residues" evidence="4">
    <location>
        <begin position="108"/>
        <end position="127"/>
    </location>
</feature>
<evidence type="ECO:0000259" key="6">
    <source>
        <dbReference type="Pfam" id="PF03469"/>
    </source>
</evidence>
<accession>A0A4Y5U3A1</accession>
<evidence type="ECO:0000259" key="7">
    <source>
        <dbReference type="Pfam" id="PF03470"/>
    </source>
</evidence>
<feature type="compositionally biased region" description="Basic and acidic residues" evidence="4">
    <location>
        <begin position="17"/>
        <end position="26"/>
    </location>
</feature>
<dbReference type="PANTHER" id="PTHR21596:SF65">
    <property type="entry name" value="PROTEIN INVOLVED IN DE NOVO 2-RELATED"/>
    <property type="match status" value="1"/>
</dbReference>
<evidence type="ECO:0000256" key="4">
    <source>
        <dbReference type="SAM" id="MobiDB-lite"/>
    </source>
</evidence>
<dbReference type="InterPro" id="IPR038588">
    <property type="entry name" value="XS_domain_sf"/>
</dbReference>
<dbReference type="FunFam" id="3.30.70.2890:FF:000001">
    <property type="entry name" value="Factor of DNA methylation 2"/>
    <property type="match status" value="1"/>
</dbReference>
<evidence type="ECO:0000256" key="3">
    <source>
        <dbReference type="SAM" id="Coils"/>
    </source>
</evidence>
<feature type="domain" description="XS" evidence="5">
    <location>
        <begin position="234"/>
        <end position="344"/>
    </location>
</feature>
<sequence>MVYKSIGDSDISDSEMEEHQEKSYAELKEGKRRVKVSDKALTCPFCPKKKKGDYQYKDLQQHAFGVGNSTSDKRTTKEKANHLALLRYLDKDLAVMAGQPKHVDKSDMASSSCHHGESSTMNGTQPESEVDGQLEEDVEMTESEMQEYAKQCYEQLKVGSHAVKNPDQTFACPYCPRKRKRDYQYKELLSHASGVGNSASEKRSTRQKATHMALTRYLENDLADKSSGSFDQNDKLVWPWTGIVVNIPTSRAQDGRFVGASGSKFRDELIRRGFNPTRVRPLWNFRGHSGTAIVEFNRDWPGFHNALSFEKAYEADHHGKKEWLDTTSEKSGIYCWVARADDYNADNIVGEHLRKIGDLKTVASLMAEEAAKQEKLISNLTNMIEIKQKHMVEMESKCSETATAMSKLMGEKERLLQAYNEEIRKIQASARDHFQKILGDHQKIKLQLESQKKELEMRGSELERREAKNEIDRKLLAEELQKNSFRNSSLELAAMEQQRADENVMKLAEEQKRQKEELHNRILQLEKKLDTKQALELEIERLKGTLNVVKHMEDEGDMQVMQKVETIIRSLRDKEEELDKLEAVNQTLVVKERMSNDELQEARKELINGLKDMAGRAHIGVKRMGELSTKPFHDAMKKMYSEEEAWEKASELCSLWEERLKEPDWHPFKVVTIDGKPKEFIDEDDERLRDVKEELGTEVCDAIVSSLTEINEYNPSGRYIISELWNLKEDRKASLKEGASYLLEHVRAALKRQKGF</sequence>
<dbReference type="InterPro" id="IPR005380">
    <property type="entry name" value="XS_domain"/>
</dbReference>
<dbReference type="Pfam" id="PF03469">
    <property type="entry name" value="XH"/>
    <property type="match status" value="1"/>
</dbReference>
<dbReference type="GO" id="GO:0080188">
    <property type="term" value="P:gene silencing by siRNA-directed DNA methylation"/>
    <property type="evidence" value="ECO:0007669"/>
    <property type="project" value="InterPro"/>
</dbReference>
<feature type="domain" description="Zinc finger-XS" evidence="7">
    <location>
        <begin position="172"/>
        <end position="214"/>
    </location>
</feature>